<dbReference type="AlphaFoldDB" id="A0A1V9YMD1"/>
<name>A0A1V9YMD1_ACHHY</name>
<accession>A0A1V9YMD1</accession>
<proteinExistence type="predicted"/>
<feature type="region of interest" description="Disordered" evidence="1">
    <location>
        <begin position="323"/>
        <end position="390"/>
    </location>
</feature>
<evidence type="ECO:0000256" key="2">
    <source>
        <dbReference type="SAM" id="Phobius"/>
    </source>
</evidence>
<keyword evidence="2" id="KW-1133">Transmembrane helix</keyword>
<reference evidence="3 4" key="1">
    <citation type="journal article" date="2014" name="Genome Biol. Evol.">
        <title>The secreted proteins of Achlya hypogyna and Thraustotheca clavata identify the ancestral oomycete secretome and reveal gene acquisitions by horizontal gene transfer.</title>
        <authorList>
            <person name="Misner I."/>
            <person name="Blouin N."/>
            <person name="Leonard G."/>
            <person name="Richards T.A."/>
            <person name="Lane C.E."/>
        </authorList>
    </citation>
    <scope>NUCLEOTIDE SEQUENCE [LARGE SCALE GENOMIC DNA]</scope>
    <source>
        <strain evidence="3 4">ATCC 48635</strain>
    </source>
</reference>
<keyword evidence="4" id="KW-1185">Reference proteome</keyword>
<evidence type="ECO:0000313" key="4">
    <source>
        <dbReference type="Proteomes" id="UP000243579"/>
    </source>
</evidence>
<dbReference type="Proteomes" id="UP000243579">
    <property type="component" value="Unassembled WGS sequence"/>
</dbReference>
<feature type="region of interest" description="Disordered" evidence="1">
    <location>
        <begin position="177"/>
        <end position="244"/>
    </location>
</feature>
<evidence type="ECO:0000256" key="1">
    <source>
        <dbReference type="SAM" id="MobiDB-lite"/>
    </source>
</evidence>
<dbReference type="EMBL" id="JNBR01001476">
    <property type="protein sequence ID" value="OQR86875.1"/>
    <property type="molecule type" value="Genomic_DNA"/>
</dbReference>
<gene>
    <name evidence="3" type="ORF">ACHHYP_09761</name>
</gene>
<protein>
    <recommendedName>
        <fullName evidence="5">Transmembrane protein</fullName>
    </recommendedName>
</protein>
<dbReference type="OrthoDB" id="74866at2759"/>
<evidence type="ECO:0008006" key="5">
    <source>
        <dbReference type="Google" id="ProtNLM"/>
    </source>
</evidence>
<keyword evidence="2" id="KW-0472">Membrane</keyword>
<evidence type="ECO:0000313" key="3">
    <source>
        <dbReference type="EMBL" id="OQR86875.1"/>
    </source>
</evidence>
<feature type="transmembrane region" description="Helical" evidence="2">
    <location>
        <begin position="551"/>
        <end position="570"/>
    </location>
</feature>
<sequence>MVMAVQFDATTVFRSSYQRNNKKGGQKNLRCFPNCCQGLHAATGFCGGPVGVVLEDIDPSKTYLLLAEFVPMFKGAPQATLTIGRMYSLPTLHAQANKDADPLQPYFAGHKMQSAYYFNPSKKGWHYGWMSNKHASDREHVLLIHVLEEVDTAFAQVLVSVASPPFTVHCRRRSKADLATAGSPVTTASPTTSAGSSKKRPLSPAASLTSPSSPSSDEDASHTKRRLLATPSPEPTPTPLDDDESLGIDILFQEEVLELITSSAPPFSFGNAPIFPDVTPTPVDNALWDTVMDDDETEMLDVFLPAPSAPPLFTPRYRTYFAPQRNAATPPPPVGHKRRPAASIPIDLKHPHGPPPREYPAPPSSLQPPHPPHAPPPAPEHSRRCRRDSSDASPISKPCCLLWSIVQLAFCATMFVHFVGHIFFPTYNAFPEQRSPVAASSTLTQYLVDCPPPSTTCVRDGFGLRELVSCVTHIADRCAEERVPQITMYYIDGNTTQLACAGMGACASQLAAFVAANPKAPAVDAHELAHRKEHYHREQEHEMYWGMQYKFVMFMAMCTLISFLAMTRSYRKCIKRIKGLSPHPRRLHPDDHIA</sequence>
<keyword evidence="2" id="KW-0812">Transmembrane</keyword>
<dbReference type="STRING" id="1202772.A0A1V9YMD1"/>
<organism evidence="3 4">
    <name type="scientific">Achlya hypogyna</name>
    <name type="common">Oomycete</name>
    <name type="synonym">Protoachlya hypogyna</name>
    <dbReference type="NCBI Taxonomy" id="1202772"/>
    <lineage>
        <taxon>Eukaryota</taxon>
        <taxon>Sar</taxon>
        <taxon>Stramenopiles</taxon>
        <taxon>Oomycota</taxon>
        <taxon>Saprolegniomycetes</taxon>
        <taxon>Saprolegniales</taxon>
        <taxon>Achlyaceae</taxon>
        <taxon>Achlya</taxon>
    </lineage>
</organism>
<comment type="caution">
    <text evidence="3">The sequence shown here is derived from an EMBL/GenBank/DDBJ whole genome shotgun (WGS) entry which is preliminary data.</text>
</comment>
<feature type="compositionally biased region" description="Low complexity" evidence="1">
    <location>
        <begin position="179"/>
        <end position="215"/>
    </location>
</feature>
<feature type="compositionally biased region" description="Pro residues" evidence="1">
    <location>
        <begin position="353"/>
        <end position="379"/>
    </location>
</feature>